<organism evidence="2">
    <name type="scientific">marine sediment metagenome</name>
    <dbReference type="NCBI Taxonomy" id="412755"/>
    <lineage>
        <taxon>unclassified sequences</taxon>
        <taxon>metagenomes</taxon>
        <taxon>ecological metagenomes</taxon>
    </lineage>
</organism>
<dbReference type="InterPro" id="IPR024078">
    <property type="entry name" value="LmbE-like_dom_sf"/>
</dbReference>
<gene>
    <name evidence="2" type="ORF">LCGC14_0304840</name>
</gene>
<proteinExistence type="predicted"/>
<reference evidence="2" key="1">
    <citation type="journal article" date="2015" name="Nature">
        <title>Complex archaea that bridge the gap between prokaryotes and eukaryotes.</title>
        <authorList>
            <person name="Spang A."/>
            <person name="Saw J.H."/>
            <person name="Jorgensen S.L."/>
            <person name="Zaremba-Niedzwiedzka K."/>
            <person name="Martijn J."/>
            <person name="Lind A.E."/>
            <person name="van Eijk R."/>
            <person name="Schleper C."/>
            <person name="Guy L."/>
            <person name="Ettema T.J."/>
        </authorList>
    </citation>
    <scope>NUCLEOTIDE SEQUENCE</scope>
</reference>
<accession>A0A0F9TUE1</accession>
<name>A0A0F9TUE1_9ZZZZ</name>
<evidence type="ECO:0008006" key="3">
    <source>
        <dbReference type="Google" id="ProtNLM"/>
    </source>
</evidence>
<comment type="caution">
    <text evidence="2">The sequence shown here is derived from an EMBL/GenBank/DDBJ whole genome shotgun (WGS) entry which is preliminary data.</text>
</comment>
<dbReference type="InterPro" id="IPR003737">
    <property type="entry name" value="GlcNAc_PI_deacetylase-related"/>
</dbReference>
<protein>
    <recommendedName>
        <fullName evidence="3">PIG-L family deacetylase</fullName>
    </recommendedName>
</protein>
<dbReference type="Gene3D" id="3.40.50.10320">
    <property type="entry name" value="LmbE-like"/>
    <property type="match status" value="1"/>
</dbReference>
<dbReference type="EMBL" id="LAZR01000193">
    <property type="protein sequence ID" value="KKN82944.1"/>
    <property type="molecule type" value="Genomic_DNA"/>
</dbReference>
<sequence>MTRTDAASPNAPGATALLLPHFSPAPEGVQTAGGRIVRLDPEMAAFAAKLAVETPLDALPATPAGAERTLTDLVRSGLAIVLPPPVAAHPGAGVDLILSPHVDDAALSLGGTLARHRGDGRRRFVCNIFSDQAYQSGLRAPASVLAALARAEDELAGRVLGYERRDWGLAGAQDRHRLPLARTLGWTEASVRAEARFRREIAGLAGRILALVAPEQATGDVRLFAPSGIGGHLDHLLVRLAVVDLLSDGALAPETTQFYEDLPYAAANMPGPDAPAGFAQALRALPPPALAAKLSVLRIFQTRLRAPQIALCRRHAVRIAGENGAAERVFRHCGTGRHAATMDRNAALGSMAP</sequence>
<dbReference type="Pfam" id="PF02585">
    <property type="entry name" value="PIG-L"/>
    <property type="match status" value="1"/>
</dbReference>
<evidence type="ECO:0000256" key="1">
    <source>
        <dbReference type="SAM" id="MobiDB-lite"/>
    </source>
</evidence>
<dbReference type="SUPFAM" id="SSF102588">
    <property type="entry name" value="LmbE-like"/>
    <property type="match status" value="1"/>
</dbReference>
<evidence type="ECO:0000313" key="2">
    <source>
        <dbReference type="EMBL" id="KKN82944.1"/>
    </source>
</evidence>
<feature type="region of interest" description="Disordered" evidence="1">
    <location>
        <begin position="1"/>
        <end position="23"/>
    </location>
</feature>
<dbReference type="AlphaFoldDB" id="A0A0F9TUE1"/>